<keyword evidence="1" id="KW-0812">Transmembrane</keyword>
<feature type="transmembrane region" description="Helical" evidence="1">
    <location>
        <begin position="47"/>
        <end position="64"/>
    </location>
</feature>
<dbReference type="GO" id="GO:0005886">
    <property type="term" value="C:plasma membrane"/>
    <property type="evidence" value="ECO:0007669"/>
    <property type="project" value="TreeGrafter"/>
</dbReference>
<feature type="transmembrane region" description="Helical" evidence="1">
    <location>
        <begin position="76"/>
        <end position="92"/>
    </location>
</feature>
<evidence type="ECO:0000313" key="2">
    <source>
        <dbReference type="EMBL" id="STZ75383.1"/>
    </source>
</evidence>
<reference evidence="2 3" key="1">
    <citation type="submission" date="2018-06" db="EMBL/GenBank/DDBJ databases">
        <authorList>
            <consortium name="Pathogen Informatics"/>
            <person name="Doyle S."/>
        </authorList>
    </citation>
    <scope>NUCLEOTIDE SEQUENCE [LARGE SCALE GENOMIC DNA]</scope>
    <source>
        <strain evidence="2 3">NCTC10295</strain>
    </source>
</reference>
<dbReference type="Proteomes" id="UP000254651">
    <property type="component" value="Unassembled WGS sequence"/>
</dbReference>
<dbReference type="InterPro" id="IPR007401">
    <property type="entry name" value="DUF454"/>
</dbReference>
<feature type="transmembrane region" description="Helical" evidence="1">
    <location>
        <begin position="5"/>
        <end position="27"/>
    </location>
</feature>
<keyword evidence="3" id="KW-1185">Reference proteome</keyword>
<name>A0A378UF59_BERDE</name>
<gene>
    <name evidence="2" type="primary">ybaN</name>
    <name evidence="2" type="ORF">NCTC10295_00106</name>
</gene>
<evidence type="ECO:0000256" key="1">
    <source>
        <dbReference type="SAM" id="Phobius"/>
    </source>
</evidence>
<feature type="transmembrane region" description="Helical" evidence="1">
    <location>
        <begin position="98"/>
        <end position="116"/>
    </location>
</feature>
<proteinExistence type="predicted"/>
<dbReference type="EMBL" id="UGQS01000001">
    <property type="protein sequence ID" value="STZ75383.1"/>
    <property type="molecule type" value="Genomic_DNA"/>
</dbReference>
<organism evidence="2 3">
    <name type="scientific">Bergeriella denitrificans</name>
    <name type="common">Neisseria denitrificans</name>
    <dbReference type="NCBI Taxonomy" id="494"/>
    <lineage>
        <taxon>Bacteria</taxon>
        <taxon>Pseudomonadati</taxon>
        <taxon>Pseudomonadota</taxon>
        <taxon>Betaproteobacteria</taxon>
        <taxon>Neisseriales</taxon>
        <taxon>Neisseriaceae</taxon>
        <taxon>Bergeriella</taxon>
    </lineage>
</organism>
<evidence type="ECO:0000313" key="3">
    <source>
        <dbReference type="Proteomes" id="UP000254651"/>
    </source>
</evidence>
<dbReference type="PIRSF" id="PIRSF016789">
    <property type="entry name" value="DUF454"/>
    <property type="match status" value="1"/>
</dbReference>
<sequence>MLVRWFFWCCGALALALGIIGIFQPLLPTTPFVLLAASCWAKASPRFHHWLLCHPYFGPMVRNWQQKRAVPRRAKFLAVGMMTVSCGLLFWQVQPWHIPAAASLLCAAVAVWMLRLPDA</sequence>
<keyword evidence="1" id="KW-1133">Transmembrane helix</keyword>
<protein>
    <submittedName>
        <fullName evidence="2">Membrane protein</fullName>
    </submittedName>
</protein>
<dbReference type="Pfam" id="PF04304">
    <property type="entry name" value="DUF454"/>
    <property type="match status" value="1"/>
</dbReference>
<dbReference type="AlphaFoldDB" id="A0A378UF59"/>
<keyword evidence="1" id="KW-0472">Membrane</keyword>
<dbReference type="PANTHER" id="PTHR35813:SF1">
    <property type="entry name" value="INNER MEMBRANE PROTEIN YBAN"/>
    <property type="match status" value="1"/>
</dbReference>
<dbReference type="PANTHER" id="PTHR35813">
    <property type="entry name" value="INNER MEMBRANE PROTEIN YBAN"/>
    <property type="match status" value="1"/>
</dbReference>
<accession>A0A378UF59</accession>